<accession>A0A5S3X0Q2</accession>
<dbReference type="Proteomes" id="UP000306719">
    <property type="component" value="Unassembled WGS sequence"/>
</dbReference>
<evidence type="ECO:0000313" key="1">
    <source>
        <dbReference type="EMBL" id="TMP37099.1"/>
    </source>
</evidence>
<dbReference type="Gene3D" id="2.60.120.10">
    <property type="entry name" value="Jelly Rolls"/>
    <property type="match status" value="1"/>
</dbReference>
<gene>
    <name evidence="1" type="ORF">CWB98_12430</name>
</gene>
<dbReference type="RefSeq" id="WP_138545140.1">
    <property type="nucleotide sequence ID" value="NZ_PNCJ01000016.1"/>
</dbReference>
<dbReference type="OrthoDB" id="9798104at2"/>
<dbReference type="SUPFAM" id="SSF51206">
    <property type="entry name" value="cAMP-binding domain-like"/>
    <property type="match status" value="1"/>
</dbReference>
<comment type="caution">
    <text evidence="1">The sequence shown here is derived from an EMBL/GenBank/DDBJ whole genome shotgun (WGS) entry which is preliminary data.</text>
</comment>
<protein>
    <submittedName>
        <fullName evidence="1">Crp/Fnr family transcriptional regulator</fullName>
    </submittedName>
</protein>
<evidence type="ECO:0000313" key="2">
    <source>
        <dbReference type="Proteomes" id="UP000306719"/>
    </source>
</evidence>
<sequence>MKYFRKMIEQYIPVNDDEWSSACSILERIYIKKGTTVHCAGDVFSEIWFIKSGLARSYFIDMNGKEHTWQLYFRGKSKHGLNHFMDDSVSFYEKTGSMLNFEILEDSVFYVTSLEKLDKFLAQDKKWGLLARIWLHNTYYSATYKRVLSLMSETAAQRYERLLDEYPFIFKQVKSYHIASYLGVAPQTLSKLKYESR</sequence>
<dbReference type="EMBL" id="PNCJ01000016">
    <property type="protein sequence ID" value="TMP37099.1"/>
    <property type="molecule type" value="Genomic_DNA"/>
</dbReference>
<dbReference type="InterPro" id="IPR014710">
    <property type="entry name" value="RmlC-like_jellyroll"/>
</dbReference>
<reference evidence="1 2" key="1">
    <citation type="submission" date="2018-01" db="EMBL/GenBank/DDBJ databases">
        <authorList>
            <person name="Paulsen S."/>
            <person name="Gram L.K."/>
        </authorList>
    </citation>
    <scope>NUCLEOTIDE SEQUENCE [LARGE SCALE GENOMIC DNA]</scope>
    <source>
        <strain evidence="1 2">S2599</strain>
    </source>
</reference>
<dbReference type="AlphaFoldDB" id="A0A5S3X0Q2"/>
<reference evidence="2" key="2">
    <citation type="submission" date="2019-06" db="EMBL/GenBank/DDBJ databases">
        <title>Co-occurence of chitin degradation, pigmentation and bioactivity in marine Pseudoalteromonas.</title>
        <authorList>
            <person name="Sonnenschein E.C."/>
            <person name="Bech P.K."/>
        </authorList>
    </citation>
    <scope>NUCLEOTIDE SEQUENCE [LARGE SCALE GENOMIC DNA]</scope>
    <source>
        <strain evidence="2">S2599</strain>
    </source>
</reference>
<dbReference type="InterPro" id="IPR018490">
    <property type="entry name" value="cNMP-bd_dom_sf"/>
</dbReference>
<proteinExistence type="predicted"/>
<organism evidence="1 2">
    <name type="scientific">Pseudoalteromonas rubra</name>
    <dbReference type="NCBI Taxonomy" id="43658"/>
    <lineage>
        <taxon>Bacteria</taxon>
        <taxon>Pseudomonadati</taxon>
        <taxon>Pseudomonadota</taxon>
        <taxon>Gammaproteobacteria</taxon>
        <taxon>Alteromonadales</taxon>
        <taxon>Pseudoalteromonadaceae</taxon>
        <taxon>Pseudoalteromonas</taxon>
    </lineage>
</organism>
<name>A0A5S3X0Q2_9GAMM</name>